<feature type="transmembrane region" description="Helical" evidence="1">
    <location>
        <begin position="63"/>
        <end position="87"/>
    </location>
</feature>
<dbReference type="EMBL" id="CP159204">
    <property type="protein sequence ID" value="XCF17421.1"/>
    <property type="molecule type" value="Genomic_DNA"/>
</dbReference>
<proteinExistence type="predicted"/>
<dbReference type="RefSeq" id="WP_059055194.1">
    <property type="nucleotide sequence ID" value="NZ_CP159204.1"/>
</dbReference>
<reference evidence="2" key="1">
    <citation type="submission" date="2024-06" db="EMBL/GenBank/DDBJ databases">
        <title>Genome Sequence of an extremely halophilic archaeon isolated from Permian era halite, Salado Formation, Carlsbad, New Mexico: Halobacterium sp. strain NMX12-1.</title>
        <authorList>
            <person name="Sotoa L."/>
            <person name="DasSarma P."/>
            <person name="Anton B.P."/>
            <person name="Vincze T."/>
            <person name="Verma I."/>
            <person name="Eralp B."/>
            <person name="Powers D.W."/>
            <person name="Dozier B.L."/>
            <person name="Roberts R.J."/>
            <person name="DasSarma S."/>
        </authorList>
    </citation>
    <scope>NUCLEOTIDE SEQUENCE</scope>
    <source>
        <strain evidence="2">NMX12-1</strain>
    </source>
</reference>
<organism evidence="2">
    <name type="scientific">Halobacterium sp. NMX12-1</name>
    <dbReference type="NCBI Taxonomy" id="3166650"/>
    <lineage>
        <taxon>Archaea</taxon>
        <taxon>Methanobacteriati</taxon>
        <taxon>Methanobacteriota</taxon>
        <taxon>Stenosarchaea group</taxon>
        <taxon>Halobacteria</taxon>
        <taxon>Halobacteriales</taxon>
        <taxon>Halobacteriaceae</taxon>
        <taxon>Halobacterium</taxon>
    </lineage>
</organism>
<dbReference type="GeneID" id="91108536"/>
<dbReference type="KEGG" id="hanx:ABSL23_05265"/>
<feature type="transmembrane region" description="Helical" evidence="1">
    <location>
        <begin position="34"/>
        <end position="51"/>
    </location>
</feature>
<evidence type="ECO:0000256" key="1">
    <source>
        <dbReference type="SAM" id="Phobius"/>
    </source>
</evidence>
<sequence length="134" mass="14281">MSWRRSARRLVALVVYFVTFTLGAGLFAIDPVRVLLAVPVLAGVVVLGHAVKTSHLDAVGVAILWLWGAVLALSVGGAVVETAFLLLHRDVPPLVELRVARVVGTVALVAVPLSVYLRRVRRNRRATGSSGRAA</sequence>
<protein>
    <recommendedName>
        <fullName evidence="3">Permease</fullName>
    </recommendedName>
</protein>
<keyword evidence="1" id="KW-0812">Transmembrane</keyword>
<evidence type="ECO:0008006" key="3">
    <source>
        <dbReference type="Google" id="ProtNLM"/>
    </source>
</evidence>
<accession>A0AAU8CEY6</accession>
<dbReference type="AlphaFoldDB" id="A0AAU8CEY6"/>
<evidence type="ECO:0000313" key="2">
    <source>
        <dbReference type="EMBL" id="XCF17421.1"/>
    </source>
</evidence>
<keyword evidence="1" id="KW-0472">Membrane</keyword>
<gene>
    <name evidence="2" type="ORF">ABSL23_05265</name>
</gene>
<feature type="transmembrane region" description="Helical" evidence="1">
    <location>
        <begin position="99"/>
        <end position="117"/>
    </location>
</feature>
<keyword evidence="1" id="KW-1133">Transmembrane helix</keyword>
<name>A0AAU8CEY6_9EURY</name>
<feature type="transmembrane region" description="Helical" evidence="1">
    <location>
        <begin position="7"/>
        <end position="28"/>
    </location>
</feature>